<gene>
    <name evidence="3" type="ordered locus">Hoch_1770</name>
</gene>
<keyword evidence="2" id="KW-1133">Transmembrane helix</keyword>
<organism evidence="3 4">
    <name type="scientific">Haliangium ochraceum (strain DSM 14365 / JCM 11303 / SMP-2)</name>
    <dbReference type="NCBI Taxonomy" id="502025"/>
    <lineage>
        <taxon>Bacteria</taxon>
        <taxon>Pseudomonadati</taxon>
        <taxon>Myxococcota</taxon>
        <taxon>Polyangia</taxon>
        <taxon>Haliangiales</taxon>
        <taxon>Kofleriaceae</taxon>
        <taxon>Haliangium</taxon>
    </lineage>
</organism>
<evidence type="ECO:0000313" key="3">
    <source>
        <dbReference type="EMBL" id="ACY14319.1"/>
    </source>
</evidence>
<dbReference type="EMBL" id="CP001804">
    <property type="protein sequence ID" value="ACY14319.1"/>
    <property type="molecule type" value="Genomic_DNA"/>
</dbReference>
<evidence type="ECO:0000313" key="4">
    <source>
        <dbReference type="Proteomes" id="UP000001880"/>
    </source>
</evidence>
<dbReference type="AlphaFoldDB" id="D0LXW4"/>
<feature type="transmembrane region" description="Helical" evidence="2">
    <location>
        <begin position="20"/>
        <end position="37"/>
    </location>
</feature>
<keyword evidence="4" id="KW-1185">Reference proteome</keyword>
<proteinExistence type="predicted"/>
<dbReference type="KEGG" id="hoh:Hoch_1770"/>
<keyword evidence="2" id="KW-0472">Membrane</keyword>
<evidence type="ECO:0000256" key="2">
    <source>
        <dbReference type="SAM" id="Phobius"/>
    </source>
</evidence>
<evidence type="ECO:0000256" key="1">
    <source>
        <dbReference type="SAM" id="MobiDB-lite"/>
    </source>
</evidence>
<protein>
    <recommendedName>
        <fullName evidence="5">Gluconate 2-dehydrogenase subunit 3 family protein</fullName>
    </recommendedName>
</protein>
<reference evidence="3 4" key="1">
    <citation type="journal article" date="2010" name="Stand. Genomic Sci.">
        <title>Complete genome sequence of Haliangium ochraceum type strain (SMP-2).</title>
        <authorList>
            <consortium name="US DOE Joint Genome Institute (JGI-PGF)"/>
            <person name="Ivanova N."/>
            <person name="Daum C."/>
            <person name="Lang E."/>
            <person name="Abt B."/>
            <person name="Kopitz M."/>
            <person name="Saunders E."/>
            <person name="Lapidus A."/>
            <person name="Lucas S."/>
            <person name="Glavina Del Rio T."/>
            <person name="Nolan M."/>
            <person name="Tice H."/>
            <person name="Copeland A."/>
            <person name="Cheng J.F."/>
            <person name="Chen F."/>
            <person name="Bruce D."/>
            <person name="Goodwin L."/>
            <person name="Pitluck S."/>
            <person name="Mavromatis K."/>
            <person name="Pati A."/>
            <person name="Mikhailova N."/>
            <person name="Chen A."/>
            <person name="Palaniappan K."/>
            <person name="Land M."/>
            <person name="Hauser L."/>
            <person name="Chang Y.J."/>
            <person name="Jeffries C.D."/>
            <person name="Detter J.C."/>
            <person name="Brettin T."/>
            <person name="Rohde M."/>
            <person name="Goker M."/>
            <person name="Bristow J."/>
            <person name="Markowitz V."/>
            <person name="Eisen J.A."/>
            <person name="Hugenholtz P."/>
            <person name="Kyrpides N.C."/>
            <person name="Klenk H.P."/>
        </authorList>
    </citation>
    <scope>NUCLEOTIDE SEQUENCE [LARGE SCALE GENOMIC DNA]</scope>
    <source>
        <strain evidence="4">DSM 14365 / CIP 107738 / JCM 11303 / AJ 13395 / SMP-2</strain>
    </source>
</reference>
<name>D0LXW4_HALO1</name>
<sequence>MSEQQRDRGAGGRLSRRSILSALVGLPLVGGLAYWWVQRGDRDEVQSASPGDDARTANDDDPQALGTAASSPPWLRDLALILAAIGPWRPGDRERAGALIGSFLRALTPEQSSRYSAADATLSALVKRFGDDAFAVDEVDLATLAPAERETLIALVVELHAALPVRFYAAREPPPGVCIANPAWHTEPPES</sequence>
<dbReference type="OrthoDB" id="9764591at2"/>
<accession>D0LXW4</accession>
<evidence type="ECO:0008006" key="5">
    <source>
        <dbReference type="Google" id="ProtNLM"/>
    </source>
</evidence>
<feature type="region of interest" description="Disordered" evidence="1">
    <location>
        <begin position="45"/>
        <end position="70"/>
    </location>
</feature>
<dbReference type="STRING" id="502025.Hoch_1770"/>
<keyword evidence="2" id="KW-0812">Transmembrane</keyword>
<dbReference type="RefSeq" id="WP_012826927.1">
    <property type="nucleotide sequence ID" value="NC_013440.1"/>
</dbReference>
<dbReference type="Proteomes" id="UP000001880">
    <property type="component" value="Chromosome"/>
</dbReference>
<dbReference type="HOGENOM" id="CLU_1419716_0_0_7"/>